<dbReference type="InterPro" id="IPR011010">
    <property type="entry name" value="DNA_brk_join_enz"/>
</dbReference>
<evidence type="ECO:0000256" key="2">
    <source>
        <dbReference type="SAM" id="MobiDB-lite"/>
    </source>
</evidence>
<dbReference type="InterPro" id="IPR002104">
    <property type="entry name" value="Integrase_catalytic"/>
</dbReference>
<feature type="region of interest" description="Disordered" evidence="2">
    <location>
        <begin position="553"/>
        <end position="584"/>
    </location>
</feature>
<feature type="region of interest" description="Disordered" evidence="2">
    <location>
        <begin position="470"/>
        <end position="490"/>
    </location>
</feature>
<dbReference type="PROSITE" id="PS51898">
    <property type="entry name" value="TYR_RECOMBINASE"/>
    <property type="match status" value="1"/>
</dbReference>
<feature type="domain" description="Tyr recombinase" evidence="3">
    <location>
        <begin position="238"/>
        <end position="454"/>
    </location>
</feature>
<dbReference type="SUPFAM" id="SSF56349">
    <property type="entry name" value="DNA breaking-rejoining enzymes"/>
    <property type="match status" value="1"/>
</dbReference>
<feature type="compositionally biased region" description="Acidic residues" evidence="2">
    <location>
        <begin position="575"/>
        <end position="584"/>
    </location>
</feature>
<dbReference type="GO" id="GO:0003677">
    <property type="term" value="F:DNA binding"/>
    <property type="evidence" value="ECO:0007669"/>
    <property type="project" value="InterPro"/>
</dbReference>
<keyword evidence="1" id="KW-0233">DNA recombination</keyword>
<dbReference type="OrthoDB" id="3773913at2"/>
<gene>
    <name evidence="4" type="ORF">SAMN05216195_10590</name>
</gene>
<dbReference type="Proteomes" id="UP000199028">
    <property type="component" value="Unassembled WGS sequence"/>
</dbReference>
<dbReference type="RefSeq" id="WP_090065919.1">
    <property type="nucleotide sequence ID" value="NZ_FOFT01000005.1"/>
</dbReference>
<reference evidence="5" key="1">
    <citation type="submission" date="2016-10" db="EMBL/GenBank/DDBJ databases">
        <authorList>
            <person name="Varghese N."/>
            <person name="Submissions S."/>
        </authorList>
    </citation>
    <scope>NUCLEOTIDE SEQUENCE [LARGE SCALE GENOMIC DNA]</scope>
    <source>
        <strain evidence="5">CGMCC 4.578</strain>
    </source>
</reference>
<dbReference type="PANTHER" id="PTHR30349:SF64">
    <property type="entry name" value="PROPHAGE INTEGRASE INTD-RELATED"/>
    <property type="match status" value="1"/>
</dbReference>
<organism evidence="4 5">
    <name type="scientific">Lentzea flaviverrucosa</name>
    <dbReference type="NCBI Taxonomy" id="200379"/>
    <lineage>
        <taxon>Bacteria</taxon>
        <taxon>Bacillati</taxon>
        <taxon>Actinomycetota</taxon>
        <taxon>Actinomycetes</taxon>
        <taxon>Pseudonocardiales</taxon>
        <taxon>Pseudonocardiaceae</taxon>
        <taxon>Lentzea</taxon>
    </lineage>
</organism>
<dbReference type="InterPro" id="IPR013762">
    <property type="entry name" value="Integrase-like_cat_sf"/>
</dbReference>
<proteinExistence type="predicted"/>
<dbReference type="Gene3D" id="1.10.443.10">
    <property type="entry name" value="Intergrase catalytic core"/>
    <property type="match status" value="1"/>
</dbReference>
<keyword evidence="5" id="KW-1185">Reference proteome</keyword>
<dbReference type="AlphaFoldDB" id="A0A1H9NYC0"/>
<protein>
    <submittedName>
        <fullName evidence="4">Phage integrase family protein</fullName>
    </submittedName>
</protein>
<evidence type="ECO:0000313" key="4">
    <source>
        <dbReference type="EMBL" id="SER40333.1"/>
    </source>
</evidence>
<dbReference type="InterPro" id="IPR050090">
    <property type="entry name" value="Tyrosine_recombinase_XerCD"/>
</dbReference>
<accession>A0A1H9NYC0</accession>
<evidence type="ECO:0000256" key="1">
    <source>
        <dbReference type="ARBA" id="ARBA00023172"/>
    </source>
</evidence>
<feature type="compositionally biased region" description="Basic and acidic residues" evidence="2">
    <location>
        <begin position="524"/>
        <end position="536"/>
    </location>
</feature>
<name>A0A1H9NYC0_9PSEU</name>
<sequence>MNLTYKVNVWELKVLKPDKNGKRRPKPYGVRWITAGKEQSEWYRTKTLANNRRNQLIKTMNNGEAFDIDSGLPESEAKAKVARSLLKAAQEFIDHEWDDAAANTRKRLVDTLAVPIAAFVTADKNAPDERLLRRVLTTCLLPTNRRERELTEDESAAADWITTHSRPVRQLADKIEISNLLRSLGRNLGGKKASTWTTRTRRGVLHHLLKFAVDKEQLVANPVTGQKAAIQRGNVEVDPRSVLNPKQGRQILAAVTYAGTITGQYDYLYGFFATMYYAALRPCEVNRLREVDCKLPETGWGELILEKSASRANSRYTDSGEMWEERTLKRRAEGAVRVVPIPPQLVAVLRLHLATFRTTPDGCLFRGKVSGAPINATVYTDAWKKTRKIGLSPQQYASPLAGDPYDLRHAAVSTWLAAGVPPTEVAERAGHTVDVLLKVYAKVLDGQRDTSNQKITELLSEIDHLGIRPEPSRVRERQRPIPKEMDDGSEREVAVMEDDLVQQYAALIKERERLMGRPRLPRPVPHDAPARSERPSQRLAELGAQEVTVIMQWEDRGLDPADLERRARDFNAEREDQEDGEDAE</sequence>
<feature type="region of interest" description="Disordered" evidence="2">
    <location>
        <begin position="516"/>
        <end position="537"/>
    </location>
</feature>
<feature type="compositionally biased region" description="Basic and acidic residues" evidence="2">
    <location>
        <begin position="553"/>
        <end position="574"/>
    </location>
</feature>
<dbReference type="GO" id="GO:0006310">
    <property type="term" value="P:DNA recombination"/>
    <property type="evidence" value="ECO:0007669"/>
    <property type="project" value="UniProtKB-KW"/>
</dbReference>
<dbReference type="PANTHER" id="PTHR30349">
    <property type="entry name" value="PHAGE INTEGRASE-RELATED"/>
    <property type="match status" value="1"/>
</dbReference>
<dbReference type="EMBL" id="FOFT01000005">
    <property type="protein sequence ID" value="SER40333.1"/>
    <property type="molecule type" value="Genomic_DNA"/>
</dbReference>
<dbReference type="GO" id="GO:0015074">
    <property type="term" value="P:DNA integration"/>
    <property type="evidence" value="ECO:0007669"/>
    <property type="project" value="InterPro"/>
</dbReference>
<evidence type="ECO:0000259" key="3">
    <source>
        <dbReference type="PROSITE" id="PS51898"/>
    </source>
</evidence>
<evidence type="ECO:0000313" key="5">
    <source>
        <dbReference type="Proteomes" id="UP000199028"/>
    </source>
</evidence>